<dbReference type="RefSeq" id="WP_012931884.1">
    <property type="nucleotide sequence ID" value="NC_013739.1"/>
</dbReference>
<reference evidence="3" key="2">
    <citation type="submission" date="2010-01" db="EMBL/GenBank/DDBJ databases">
        <title>The complete genome of Conexibacter woesei DSM 14684.</title>
        <authorList>
            <consortium name="US DOE Joint Genome Institute (JGI-PGF)"/>
            <person name="Lucas S."/>
            <person name="Copeland A."/>
            <person name="Lapidus A."/>
            <person name="Glavina del Rio T."/>
            <person name="Dalin E."/>
            <person name="Tice H."/>
            <person name="Bruce D."/>
            <person name="Goodwin L."/>
            <person name="Pitluck S."/>
            <person name="Kyrpides N."/>
            <person name="Mavromatis K."/>
            <person name="Ivanova N."/>
            <person name="Mikhailova N."/>
            <person name="Chertkov O."/>
            <person name="Brettin T."/>
            <person name="Detter J.C."/>
            <person name="Han C."/>
            <person name="Larimer F."/>
            <person name="Land M."/>
            <person name="Hauser L."/>
            <person name="Markowitz V."/>
            <person name="Cheng J.-F."/>
            <person name="Hugenholtz P."/>
            <person name="Woyke T."/>
            <person name="Wu D."/>
            <person name="Pukall R."/>
            <person name="Steenblock K."/>
            <person name="Schneider S."/>
            <person name="Klenk H.-P."/>
            <person name="Eisen J.A."/>
        </authorList>
    </citation>
    <scope>NUCLEOTIDE SEQUENCE [LARGE SCALE GENOMIC DNA]</scope>
    <source>
        <strain evidence="3">DSM 14684 / CIP 108061 / JCM 11494 / NBRC 100937 / ID131577</strain>
    </source>
</reference>
<dbReference type="HOGENOM" id="CLU_043966_3_0_11"/>
<evidence type="ECO:0000259" key="1">
    <source>
        <dbReference type="Pfam" id="PF01872"/>
    </source>
</evidence>
<proteinExistence type="predicted"/>
<evidence type="ECO:0000313" key="3">
    <source>
        <dbReference type="Proteomes" id="UP000008229"/>
    </source>
</evidence>
<dbReference type="KEGG" id="cwo:Cwoe_0395"/>
<accession>D3F760</accession>
<protein>
    <submittedName>
        <fullName evidence="2">Bifunctional deaminase-reductase domain protein</fullName>
    </submittedName>
</protein>
<keyword evidence="3" id="KW-1185">Reference proteome</keyword>
<sequence length="211" mass="22719">MTAVTASMMMTLDGFVAGPNVRVPDNPGGDGGERLHEWIAGLASWRERQGLEGGERNADDDLVRAWFDATGAVVMGRLMFDTGEQHWGEDPPFRAPVFVLTNRSRPHVVKQGGTSYTFVTDGIESALAQARAAAGERNVDVAGGADTVQQFIRAGLLDELHLHVLPVLFGEGVRLLDRLGPGLVELEPVHVIEGDGATHLKYAFPRRGATP</sequence>
<dbReference type="PANTHER" id="PTHR38011:SF12">
    <property type="entry name" value="BIFUNCTIONAL DEAMINASE-REDUCTASE DOMAIN PROTEIN"/>
    <property type="match status" value="1"/>
</dbReference>
<dbReference type="PANTHER" id="PTHR38011">
    <property type="entry name" value="DIHYDROFOLATE REDUCTASE FAMILY PROTEIN (AFU_ORTHOLOGUE AFUA_8G06820)"/>
    <property type="match status" value="1"/>
</dbReference>
<dbReference type="Pfam" id="PF01872">
    <property type="entry name" value="RibD_C"/>
    <property type="match status" value="1"/>
</dbReference>
<dbReference type="SUPFAM" id="SSF53597">
    <property type="entry name" value="Dihydrofolate reductase-like"/>
    <property type="match status" value="1"/>
</dbReference>
<dbReference type="Gene3D" id="3.40.430.10">
    <property type="entry name" value="Dihydrofolate Reductase, subunit A"/>
    <property type="match status" value="1"/>
</dbReference>
<dbReference type="InterPro" id="IPR002734">
    <property type="entry name" value="RibDG_C"/>
</dbReference>
<name>D3F760_CONWI</name>
<feature type="domain" description="Bacterial bifunctional deaminase-reductase C-terminal" evidence="1">
    <location>
        <begin position="4"/>
        <end position="191"/>
    </location>
</feature>
<dbReference type="OrthoDB" id="2313602at2"/>
<dbReference type="eggNOG" id="COG0262">
    <property type="taxonomic scope" value="Bacteria"/>
</dbReference>
<dbReference type="GO" id="GO:0009231">
    <property type="term" value="P:riboflavin biosynthetic process"/>
    <property type="evidence" value="ECO:0007669"/>
    <property type="project" value="InterPro"/>
</dbReference>
<dbReference type="InterPro" id="IPR024072">
    <property type="entry name" value="DHFR-like_dom_sf"/>
</dbReference>
<organism evidence="2 3">
    <name type="scientific">Conexibacter woesei (strain DSM 14684 / CCUG 47730 / CIP 108061 / JCM 11494 / NBRC 100937 / ID131577)</name>
    <dbReference type="NCBI Taxonomy" id="469383"/>
    <lineage>
        <taxon>Bacteria</taxon>
        <taxon>Bacillati</taxon>
        <taxon>Actinomycetota</taxon>
        <taxon>Thermoleophilia</taxon>
        <taxon>Solirubrobacterales</taxon>
        <taxon>Conexibacteraceae</taxon>
        <taxon>Conexibacter</taxon>
    </lineage>
</organism>
<dbReference type="STRING" id="469383.Cwoe_0395"/>
<reference evidence="2 3" key="1">
    <citation type="journal article" date="2010" name="Stand. Genomic Sci.">
        <title>Complete genome sequence of Conexibacter woesei type strain (ID131577).</title>
        <authorList>
            <person name="Pukall R."/>
            <person name="Lapidus A."/>
            <person name="Glavina Del Rio T."/>
            <person name="Copeland A."/>
            <person name="Tice H."/>
            <person name="Cheng J.-F."/>
            <person name="Lucas S."/>
            <person name="Chen F."/>
            <person name="Nolan M."/>
            <person name="Bruce D."/>
            <person name="Goodwin L."/>
            <person name="Pitluck S."/>
            <person name="Mavromatis K."/>
            <person name="Ivanova N."/>
            <person name="Ovchinnikova G."/>
            <person name="Pati A."/>
            <person name="Chen A."/>
            <person name="Palaniappan K."/>
            <person name="Land M."/>
            <person name="Hauser L."/>
            <person name="Chang Y.-J."/>
            <person name="Jeffries C.D."/>
            <person name="Chain P."/>
            <person name="Meincke L."/>
            <person name="Sims D."/>
            <person name="Brettin T."/>
            <person name="Detter J.C."/>
            <person name="Rohde M."/>
            <person name="Goeker M."/>
            <person name="Bristow J."/>
            <person name="Eisen J.A."/>
            <person name="Markowitz V."/>
            <person name="Kyrpides N.C."/>
            <person name="Klenk H.-P."/>
            <person name="Hugenholtz P."/>
        </authorList>
    </citation>
    <scope>NUCLEOTIDE SEQUENCE [LARGE SCALE GENOMIC DNA]</scope>
    <source>
        <strain evidence="3">DSM 14684 / CIP 108061 / JCM 11494 / NBRC 100937 / ID131577</strain>
    </source>
</reference>
<evidence type="ECO:0000313" key="2">
    <source>
        <dbReference type="EMBL" id="ADB48831.1"/>
    </source>
</evidence>
<dbReference type="InterPro" id="IPR050765">
    <property type="entry name" value="Riboflavin_Biosynth_HTPR"/>
</dbReference>
<gene>
    <name evidence="2" type="ordered locus">Cwoe_0395</name>
</gene>
<dbReference type="EMBL" id="CP001854">
    <property type="protein sequence ID" value="ADB48831.1"/>
    <property type="molecule type" value="Genomic_DNA"/>
</dbReference>
<dbReference type="GO" id="GO:0008703">
    <property type="term" value="F:5-amino-6-(5-phosphoribosylamino)uracil reductase activity"/>
    <property type="evidence" value="ECO:0007669"/>
    <property type="project" value="InterPro"/>
</dbReference>
<dbReference type="Proteomes" id="UP000008229">
    <property type="component" value="Chromosome"/>
</dbReference>
<dbReference type="AlphaFoldDB" id="D3F760"/>